<comment type="caution">
    <text evidence="2">The sequence shown here is derived from an EMBL/GenBank/DDBJ whole genome shotgun (WGS) entry which is preliminary data.</text>
</comment>
<proteinExistence type="predicted"/>
<feature type="compositionally biased region" description="Basic residues" evidence="1">
    <location>
        <begin position="128"/>
        <end position="137"/>
    </location>
</feature>
<feature type="region of interest" description="Disordered" evidence="1">
    <location>
        <begin position="1"/>
        <end position="23"/>
    </location>
</feature>
<gene>
    <name evidence="2" type="ORF">Naga_100986g1</name>
</gene>
<dbReference type="AlphaFoldDB" id="W7TB79"/>
<organism evidence="2 3">
    <name type="scientific">Nannochloropsis gaditana</name>
    <dbReference type="NCBI Taxonomy" id="72520"/>
    <lineage>
        <taxon>Eukaryota</taxon>
        <taxon>Sar</taxon>
        <taxon>Stramenopiles</taxon>
        <taxon>Ochrophyta</taxon>
        <taxon>Eustigmatophyceae</taxon>
        <taxon>Eustigmatales</taxon>
        <taxon>Monodopsidaceae</taxon>
        <taxon>Nannochloropsis</taxon>
    </lineage>
</organism>
<protein>
    <submittedName>
        <fullName evidence="2">Uncharacterized protein</fullName>
    </submittedName>
</protein>
<dbReference type="Proteomes" id="UP000019335">
    <property type="component" value="Chromosome 17"/>
</dbReference>
<sequence>MSPISDPSQKEVNSQPTFSRQADPQRVAFTLTWTFGRKPTAVPRPGGGGGLLGPFRRQPYLVLPSFLWPNCRSPSVRGRSSGYSLHLHHQHPVHDTFLPRRLPPVLLLLVFLRPGLLGHHGHSLPPPKRVRGSRQGHRKDVSSQSQPQRPPPSVTDHSGPWFFLLRFPPLAFRGLLRRMCDVPRPSRPPGVRCRWLGPLSQPLPTRALPQSDIPPGTRRRSRAGMGGRERGREN</sequence>
<evidence type="ECO:0000256" key="1">
    <source>
        <dbReference type="SAM" id="MobiDB-lite"/>
    </source>
</evidence>
<evidence type="ECO:0000313" key="2">
    <source>
        <dbReference type="EMBL" id="EWM23452.1"/>
    </source>
</evidence>
<accession>W7TB79</accession>
<keyword evidence="3" id="KW-1185">Reference proteome</keyword>
<dbReference type="EMBL" id="AZIL01001655">
    <property type="protein sequence ID" value="EWM23452.1"/>
    <property type="molecule type" value="Genomic_DNA"/>
</dbReference>
<feature type="region of interest" description="Disordered" evidence="1">
    <location>
        <begin position="186"/>
        <end position="234"/>
    </location>
</feature>
<evidence type="ECO:0000313" key="3">
    <source>
        <dbReference type="Proteomes" id="UP000019335"/>
    </source>
</evidence>
<feature type="compositionally biased region" description="Polar residues" evidence="1">
    <location>
        <begin position="1"/>
        <end position="22"/>
    </location>
</feature>
<name>W7TB79_9STRA</name>
<reference evidence="2 3" key="1">
    <citation type="journal article" date="2014" name="Mol. Plant">
        <title>Chromosome Scale Genome Assembly and Transcriptome Profiling of Nannochloropsis gaditana in Nitrogen Depletion.</title>
        <authorList>
            <person name="Corteggiani Carpinelli E."/>
            <person name="Telatin A."/>
            <person name="Vitulo N."/>
            <person name="Forcato C."/>
            <person name="D'Angelo M."/>
            <person name="Schiavon R."/>
            <person name="Vezzi A."/>
            <person name="Giacometti G.M."/>
            <person name="Morosinotto T."/>
            <person name="Valle G."/>
        </authorList>
    </citation>
    <scope>NUCLEOTIDE SEQUENCE [LARGE SCALE GENOMIC DNA]</scope>
    <source>
        <strain evidence="2 3">B-31</strain>
    </source>
</reference>
<feature type="region of interest" description="Disordered" evidence="1">
    <location>
        <begin position="121"/>
        <end position="155"/>
    </location>
</feature>